<name>A0ABD1Z8E1_9MARC</name>
<dbReference type="Proteomes" id="UP001605036">
    <property type="component" value="Unassembled WGS sequence"/>
</dbReference>
<evidence type="ECO:0000313" key="2">
    <source>
        <dbReference type="Proteomes" id="UP001605036"/>
    </source>
</evidence>
<dbReference type="AlphaFoldDB" id="A0ABD1Z8E1"/>
<sequence>MCLLHLADHDDMLDIRRELLKSKQLKRSLLLMSKRDCRMLIGNREGRLNEMNLEFKVVPNTTMIKYVAIINEARMKLLAQRKEVRCVCYAFADHDDTLEVWWELLKSKQLKISLLPMSKLDCWILIGNQEGGLNE</sequence>
<accession>A0ABD1Z8E1</accession>
<gene>
    <name evidence="1" type="ORF">R1flu_011362</name>
</gene>
<evidence type="ECO:0000313" key="1">
    <source>
        <dbReference type="EMBL" id="KAL2643775.1"/>
    </source>
</evidence>
<dbReference type="EMBL" id="JBHFFA010000002">
    <property type="protein sequence ID" value="KAL2643775.1"/>
    <property type="molecule type" value="Genomic_DNA"/>
</dbReference>
<comment type="caution">
    <text evidence="1">The sequence shown here is derived from an EMBL/GenBank/DDBJ whole genome shotgun (WGS) entry which is preliminary data.</text>
</comment>
<organism evidence="1 2">
    <name type="scientific">Riccia fluitans</name>
    <dbReference type="NCBI Taxonomy" id="41844"/>
    <lineage>
        <taxon>Eukaryota</taxon>
        <taxon>Viridiplantae</taxon>
        <taxon>Streptophyta</taxon>
        <taxon>Embryophyta</taxon>
        <taxon>Marchantiophyta</taxon>
        <taxon>Marchantiopsida</taxon>
        <taxon>Marchantiidae</taxon>
        <taxon>Marchantiales</taxon>
        <taxon>Ricciaceae</taxon>
        <taxon>Riccia</taxon>
    </lineage>
</organism>
<reference evidence="1 2" key="1">
    <citation type="submission" date="2024-09" db="EMBL/GenBank/DDBJ databases">
        <title>Chromosome-scale assembly of Riccia fluitans.</title>
        <authorList>
            <person name="Paukszto L."/>
            <person name="Sawicki J."/>
            <person name="Karawczyk K."/>
            <person name="Piernik-Szablinska J."/>
            <person name="Szczecinska M."/>
            <person name="Mazdziarz M."/>
        </authorList>
    </citation>
    <scope>NUCLEOTIDE SEQUENCE [LARGE SCALE GENOMIC DNA]</scope>
    <source>
        <strain evidence="1">Rf_01</strain>
        <tissue evidence="1">Aerial parts of the thallus</tissue>
    </source>
</reference>
<proteinExistence type="predicted"/>
<protein>
    <submittedName>
        <fullName evidence="1">Uncharacterized protein</fullName>
    </submittedName>
</protein>
<keyword evidence="2" id="KW-1185">Reference proteome</keyword>